<dbReference type="InterPro" id="IPR011600">
    <property type="entry name" value="Pept_C14_caspase"/>
</dbReference>
<dbReference type="PANTHER" id="PTHR22576">
    <property type="entry name" value="MUCOSA ASSOCIATED LYMPHOID TISSUE LYMPHOMA TRANSLOCATION PROTEIN 1/PARACASPASE"/>
    <property type="match status" value="1"/>
</dbReference>
<evidence type="ECO:0000259" key="3">
    <source>
        <dbReference type="PROSITE" id="PS50208"/>
    </source>
</evidence>
<dbReference type="CDD" id="cd05819">
    <property type="entry name" value="NHL"/>
    <property type="match status" value="1"/>
</dbReference>
<evidence type="ECO:0000256" key="1">
    <source>
        <dbReference type="ARBA" id="ARBA00022737"/>
    </source>
</evidence>
<feature type="repeat" description="NHL" evidence="2">
    <location>
        <begin position="834"/>
        <end position="865"/>
    </location>
</feature>
<dbReference type="InterPro" id="IPR011042">
    <property type="entry name" value="6-blade_b-propeller_TolB-like"/>
</dbReference>
<dbReference type="InterPro" id="IPR029030">
    <property type="entry name" value="Caspase-like_dom_sf"/>
</dbReference>
<dbReference type="Gene3D" id="3.80.10.10">
    <property type="entry name" value="Ribonuclease Inhibitor"/>
    <property type="match status" value="1"/>
</dbReference>
<dbReference type="SUPFAM" id="SSF101898">
    <property type="entry name" value="NHL repeat"/>
    <property type="match status" value="1"/>
</dbReference>
<dbReference type="Pfam" id="PF00656">
    <property type="entry name" value="Peptidase_C14"/>
    <property type="match status" value="1"/>
</dbReference>
<dbReference type="SUPFAM" id="SSF52047">
    <property type="entry name" value="RNI-like"/>
    <property type="match status" value="1"/>
</dbReference>
<evidence type="ECO:0000256" key="2">
    <source>
        <dbReference type="PROSITE-ProRule" id="PRU00504"/>
    </source>
</evidence>
<dbReference type="AlphaFoldDB" id="A0A814ELL1"/>
<dbReference type="InterPro" id="IPR001309">
    <property type="entry name" value="Pept_C14_p20"/>
</dbReference>
<dbReference type="Pfam" id="PF13516">
    <property type="entry name" value="LRR_6"/>
    <property type="match status" value="2"/>
</dbReference>
<gene>
    <name evidence="4" type="ORF">VCS650_LOCUS13140</name>
</gene>
<protein>
    <recommendedName>
        <fullName evidence="3">Caspase family p20 domain-containing protein</fullName>
    </recommendedName>
</protein>
<dbReference type="Gene3D" id="2.120.10.30">
    <property type="entry name" value="TolB, C-terminal domain"/>
    <property type="match status" value="2"/>
</dbReference>
<comment type="caution">
    <text evidence="4">The sequence shown here is derived from an EMBL/GenBank/DDBJ whole genome shotgun (WGS) entry which is preliminary data.</text>
</comment>
<dbReference type="InterPro" id="IPR001611">
    <property type="entry name" value="Leu-rich_rpt"/>
</dbReference>
<dbReference type="EMBL" id="CAJNON010000104">
    <property type="protein sequence ID" value="CAF0971126.1"/>
    <property type="molecule type" value="Genomic_DNA"/>
</dbReference>
<feature type="domain" description="Caspase family p20" evidence="3">
    <location>
        <begin position="329"/>
        <end position="460"/>
    </location>
</feature>
<dbReference type="Gene3D" id="3.40.50.1460">
    <property type="match status" value="1"/>
</dbReference>
<sequence length="867" mass="97634">MLGSPRNFTETSTSLKGKKSCDTATLDSLIVPFQSPFWLNNKNWFVTCDYIPLAMKTILYTTPICTEVEVQAESPVFEVSSTKPNCRLILHRNYNMIYNIENETLIKLNLKGNPGRYCTTVSAAIQIYNDKTITKMDLHEKSIDDIRMKFLADAVYNNEVTSFLICSIDDHGFIVVLTILELSHNRIGNNGAQYLYDAFKENKTLIKLNLEGNPGSYCATVSAAIQIRDNKTLIKLNLEGNPGIYCTTVSAAIQIRNNKVLTILELSYNQISNNGLQCLDDALKENKTLIKLNLEGNSGSYYTTVSAAIQIRNDKITVPGFSTSNNSIHTKRALLIGNNKYKKNSQLQYCINDAEDLANKLYKIDFEITIGTNLTYEQMNRIIETFNDKINPGDLVLFFFAGHGCQWSHLNFLMPIDDDRIKTNTDLEYRAINAQVTLEKIINRRPSAAIFLLDCCRNSFVCESTNFNCLSSMRPIGHSFISFACTANKVALDKSKNGRNSLFTSHLLQHIDQPNFTIGEIMYGVCNGMMNETNNDQCPFRVSSLRRKVYLNQQFPIGQSILLNHININTKWRRHGITMAGGNGHGNQLNQLFQPQGIYVDDDDQTIYIADSGNDRIVEWKYGAKNDQVVAGGNGHGNGSDQLNEPANVIVDKKNDSLIICDRLNRRVVRWSRQNSRNGETIISNIDCWGLIMDKNEDLYVSDWKKHEVRRWKQGEKEGTIVAGGKGEGNLLNQLNHPTHICVDEHHSVYVSDWRNHRVMKWMKGAKEGIVVAGGKGKGNSLTQLSNPRGVIVDHLGNVYVADMSNERIMRWCEGSTEGSIVVGGNGRGEQSNQFKYPAGLSFDIEGNLYVVDCHNHRIQKFDLDLN</sequence>
<keyword evidence="1" id="KW-0677">Repeat</keyword>
<proteinExistence type="predicted"/>
<dbReference type="InterPro" id="IPR001258">
    <property type="entry name" value="NHL_repeat"/>
</dbReference>
<dbReference type="PROSITE" id="PS51125">
    <property type="entry name" value="NHL"/>
    <property type="match status" value="2"/>
</dbReference>
<dbReference type="PANTHER" id="PTHR22576:SF37">
    <property type="entry name" value="MUCOSA-ASSOCIATED LYMPHOID TISSUE LYMPHOMA TRANSLOCATION PROTEIN 1"/>
    <property type="match status" value="1"/>
</dbReference>
<name>A0A814ELL1_9BILA</name>
<dbReference type="InterPro" id="IPR032675">
    <property type="entry name" value="LRR_dom_sf"/>
</dbReference>
<feature type="repeat" description="NHL" evidence="2">
    <location>
        <begin position="734"/>
        <end position="765"/>
    </location>
</feature>
<dbReference type="GO" id="GO:0006508">
    <property type="term" value="P:proteolysis"/>
    <property type="evidence" value="ECO:0007669"/>
    <property type="project" value="InterPro"/>
</dbReference>
<dbReference type="PROSITE" id="PS50208">
    <property type="entry name" value="CASPASE_P20"/>
    <property type="match status" value="1"/>
</dbReference>
<evidence type="ECO:0000313" key="5">
    <source>
        <dbReference type="Proteomes" id="UP000663891"/>
    </source>
</evidence>
<dbReference type="InterPro" id="IPR052039">
    <property type="entry name" value="Caspase-related_regulators"/>
</dbReference>
<organism evidence="4 5">
    <name type="scientific">Adineta steineri</name>
    <dbReference type="NCBI Taxonomy" id="433720"/>
    <lineage>
        <taxon>Eukaryota</taxon>
        <taxon>Metazoa</taxon>
        <taxon>Spiralia</taxon>
        <taxon>Gnathifera</taxon>
        <taxon>Rotifera</taxon>
        <taxon>Eurotatoria</taxon>
        <taxon>Bdelloidea</taxon>
        <taxon>Adinetida</taxon>
        <taxon>Adinetidae</taxon>
        <taxon>Adineta</taxon>
    </lineage>
</organism>
<dbReference type="Pfam" id="PF01436">
    <property type="entry name" value="NHL"/>
    <property type="match status" value="1"/>
</dbReference>
<dbReference type="OrthoDB" id="3223806at2759"/>
<dbReference type="GO" id="GO:0004197">
    <property type="term" value="F:cysteine-type endopeptidase activity"/>
    <property type="evidence" value="ECO:0007669"/>
    <property type="project" value="InterPro"/>
</dbReference>
<accession>A0A814ELL1</accession>
<reference evidence="4" key="1">
    <citation type="submission" date="2021-02" db="EMBL/GenBank/DDBJ databases">
        <authorList>
            <person name="Nowell W R."/>
        </authorList>
    </citation>
    <scope>NUCLEOTIDE SEQUENCE</scope>
</reference>
<dbReference type="Proteomes" id="UP000663891">
    <property type="component" value="Unassembled WGS sequence"/>
</dbReference>
<dbReference type="SUPFAM" id="SSF52129">
    <property type="entry name" value="Caspase-like"/>
    <property type="match status" value="1"/>
</dbReference>
<evidence type="ECO:0000313" key="4">
    <source>
        <dbReference type="EMBL" id="CAF0971126.1"/>
    </source>
</evidence>